<dbReference type="Pfam" id="PF13304">
    <property type="entry name" value="AAA_21"/>
    <property type="match status" value="1"/>
</dbReference>
<organism evidence="2">
    <name type="scientific">Candidatus Kentrum sp. FW</name>
    <dbReference type="NCBI Taxonomy" id="2126338"/>
    <lineage>
        <taxon>Bacteria</taxon>
        <taxon>Pseudomonadati</taxon>
        <taxon>Pseudomonadota</taxon>
        <taxon>Gammaproteobacteria</taxon>
        <taxon>Candidatus Kentrum</taxon>
    </lineage>
</organism>
<dbReference type="GO" id="GO:0005524">
    <property type="term" value="F:ATP binding"/>
    <property type="evidence" value="ECO:0007669"/>
    <property type="project" value="InterPro"/>
</dbReference>
<dbReference type="PANTHER" id="PTHR43581:SF4">
    <property type="entry name" value="ATP_GTP PHOSPHATASE"/>
    <property type="match status" value="1"/>
</dbReference>
<dbReference type="InterPro" id="IPR051396">
    <property type="entry name" value="Bact_Antivir_Def_Nuclease"/>
</dbReference>
<evidence type="ECO:0000259" key="1">
    <source>
        <dbReference type="Pfam" id="PF13304"/>
    </source>
</evidence>
<dbReference type="InterPro" id="IPR014555">
    <property type="entry name" value="RecF-like"/>
</dbReference>
<gene>
    <name evidence="2" type="ORF">BECKFW1821A_GA0114235_11333</name>
</gene>
<feature type="domain" description="ATPase AAA-type core" evidence="1">
    <location>
        <begin position="24"/>
        <end position="310"/>
    </location>
</feature>
<accession>A0A450T7Y7</accession>
<dbReference type="AlphaFoldDB" id="A0A450T7Y7"/>
<dbReference type="Gene3D" id="3.40.50.300">
    <property type="entry name" value="P-loop containing nucleotide triphosphate hydrolases"/>
    <property type="match status" value="1"/>
</dbReference>
<dbReference type="InterPro" id="IPR003959">
    <property type="entry name" value="ATPase_AAA_core"/>
</dbReference>
<name>A0A450T7Y7_9GAMM</name>
<dbReference type="EMBL" id="CAADEW010000133">
    <property type="protein sequence ID" value="VFJ62652.1"/>
    <property type="molecule type" value="Genomic_DNA"/>
</dbReference>
<dbReference type="GO" id="GO:0016887">
    <property type="term" value="F:ATP hydrolysis activity"/>
    <property type="evidence" value="ECO:0007669"/>
    <property type="project" value="InterPro"/>
</dbReference>
<sequence>MKIKQFHVENYLSLRDIRIPFRPLTVLVGPNASGKSNVLSALGLCGALMVKKDLPSKNNLLEWFWASADTDRLRFYIESEDETSFINYEIALQTADPRLHSEELRINDSPVISLKNGAGEIGDEDGGNKMIYSSGELALKSAGAYGKKPITKKFSEFLKELEFYDFDLDMIKAGLDMESGIPSKLDSRGLLLTRLLYGWHEARKDRFQSVNDWLGKYLNFSLDILKEKEELGLNEGYGKSIPLAMASDGTLRLLAYYTLLNQEELPPFIAIEEPERSLHPAALQEVAALLQRLSERTQVVITTHSSQLLDSFDRDSLGKDLGVILLSNEKGKGTQVINIEHAQNNSESLQGWIDDFGIGSAIFDSALV</sequence>
<proteinExistence type="predicted"/>
<dbReference type="PIRSF" id="PIRSF029347">
    <property type="entry name" value="RecF"/>
    <property type="match status" value="1"/>
</dbReference>
<dbReference type="SUPFAM" id="SSF52540">
    <property type="entry name" value="P-loop containing nucleoside triphosphate hydrolases"/>
    <property type="match status" value="1"/>
</dbReference>
<protein>
    <submittedName>
        <fullName evidence="2">Predicted ATPase</fullName>
    </submittedName>
</protein>
<dbReference type="PANTHER" id="PTHR43581">
    <property type="entry name" value="ATP/GTP PHOSPHATASE"/>
    <property type="match status" value="1"/>
</dbReference>
<reference evidence="2" key="1">
    <citation type="submission" date="2019-02" db="EMBL/GenBank/DDBJ databases">
        <authorList>
            <person name="Gruber-Vodicka R. H."/>
            <person name="Seah K. B. B."/>
        </authorList>
    </citation>
    <scope>NUCLEOTIDE SEQUENCE</scope>
    <source>
        <strain evidence="2">BECK_BZ15</strain>
    </source>
</reference>
<evidence type="ECO:0000313" key="2">
    <source>
        <dbReference type="EMBL" id="VFJ62652.1"/>
    </source>
</evidence>
<dbReference type="InterPro" id="IPR027417">
    <property type="entry name" value="P-loop_NTPase"/>
</dbReference>